<evidence type="ECO:0000313" key="1">
    <source>
        <dbReference type="EMBL" id="MCQ8774384.1"/>
    </source>
</evidence>
<name>A0A9X2LNT8_9ACTN</name>
<dbReference type="EMBL" id="JANIID010000043">
    <property type="protein sequence ID" value="MCQ8774384.1"/>
    <property type="molecule type" value="Genomic_DNA"/>
</dbReference>
<proteinExistence type="predicted"/>
<reference evidence="1" key="1">
    <citation type="submission" date="2022-06" db="EMBL/GenBank/DDBJ databases">
        <title>WGS of actinobacteria.</title>
        <authorList>
            <person name="Thawai C."/>
        </authorList>
    </citation>
    <scope>NUCLEOTIDE SEQUENCE</scope>
    <source>
        <strain evidence="1">AA8</strain>
    </source>
</reference>
<organism evidence="1 2">
    <name type="scientific">Streptomyces telluris</name>
    <dbReference type="NCBI Taxonomy" id="2720021"/>
    <lineage>
        <taxon>Bacteria</taxon>
        <taxon>Bacillati</taxon>
        <taxon>Actinomycetota</taxon>
        <taxon>Actinomycetes</taxon>
        <taxon>Kitasatosporales</taxon>
        <taxon>Streptomycetaceae</taxon>
        <taxon>Streptomyces</taxon>
    </lineage>
</organism>
<evidence type="ECO:0000313" key="2">
    <source>
        <dbReference type="Proteomes" id="UP001142374"/>
    </source>
</evidence>
<gene>
    <name evidence="1" type="ORF">NQU55_32165</name>
</gene>
<dbReference type="Proteomes" id="UP001142374">
    <property type="component" value="Unassembled WGS sequence"/>
</dbReference>
<keyword evidence="2" id="KW-1185">Reference proteome</keyword>
<comment type="caution">
    <text evidence="1">The sequence shown here is derived from an EMBL/GenBank/DDBJ whole genome shotgun (WGS) entry which is preliminary data.</text>
</comment>
<sequence length="112" mass="12798">MADYSRFIRQQISSRLYRPDGRVETTRDPAVWTMAHRGYSGSGRLDVWVYATKQEAVREGAKLAMACGMDEDAQACQDFGAGRWQKVLDRYEETHPDTHLLRVQAAFLQFPG</sequence>
<dbReference type="RefSeq" id="WP_206329867.1">
    <property type="nucleotide sequence ID" value="NZ_JAATER010000385.1"/>
</dbReference>
<dbReference type="AlphaFoldDB" id="A0A9X2LNT8"/>
<protein>
    <submittedName>
        <fullName evidence="1">Uncharacterized protein</fullName>
    </submittedName>
</protein>
<accession>A0A9X2LNT8</accession>